<evidence type="ECO:0000313" key="4">
    <source>
        <dbReference type="Proteomes" id="UP001271792"/>
    </source>
</evidence>
<feature type="transmembrane region" description="Helical" evidence="2">
    <location>
        <begin position="255"/>
        <end position="280"/>
    </location>
</feature>
<accession>A0ABU4TUB8</accession>
<keyword evidence="2" id="KW-0472">Membrane</keyword>
<reference evidence="3 4" key="2">
    <citation type="submission" date="2023-11" db="EMBL/GenBank/DDBJ databases">
        <authorList>
            <person name="Lara A.C."/>
            <person name="Chronakova A."/>
        </authorList>
    </citation>
    <scope>NUCLEOTIDE SEQUENCE [LARGE SCALE GENOMIC DNA]</scope>
    <source>
        <strain evidence="3 4">BCCO 10_0798</strain>
    </source>
</reference>
<keyword evidence="2" id="KW-1133">Transmembrane helix</keyword>
<comment type="caution">
    <text evidence="3">The sequence shown here is derived from an EMBL/GenBank/DDBJ whole genome shotgun (WGS) entry which is preliminary data.</text>
</comment>
<evidence type="ECO:0000256" key="2">
    <source>
        <dbReference type="SAM" id="Phobius"/>
    </source>
</evidence>
<feature type="transmembrane region" description="Helical" evidence="2">
    <location>
        <begin position="135"/>
        <end position="154"/>
    </location>
</feature>
<evidence type="ECO:0000313" key="3">
    <source>
        <dbReference type="EMBL" id="MDX8051894.1"/>
    </source>
</evidence>
<evidence type="ECO:0008006" key="5">
    <source>
        <dbReference type="Google" id="ProtNLM"/>
    </source>
</evidence>
<keyword evidence="2" id="KW-0812">Transmembrane</keyword>
<feature type="compositionally biased region" description="Low complexity" evidence="1">
    <location>
        <begin position="306"/>
        <end position="316"/>
    </location>
</feature>
<feature type="transmembrane region" description="Helical" evidence="2">
    <location>
        <begin position="47"/>
        <end position="74"/>
    </location>
</feature>
<gene>
    <name evidence="3" type="ORF">SK571_21085</name>
</gene>
<dbReference type="Proteomes" id="UP001271792">
    <property type="component" value="Unassembled WGS sequence"/>
</dbReference>
<feature type="transmembrane region" description="Helical" evidence="2">
    <location>
        <begin position="95"/>
        <end position="115"/>
    </location>
</feature>
<feature type="transmembrane region" description="Helical" evidence="2">
    <location>
        <begin position="161"/>
        <end position="180"/>
    </location>
</feature>
<dbReference type="EMBL" id="JAXAVV010000010">
    <property type="protein sequence ID" value="MDX8051894.1"/>
    <property type="molecule type" value="Genomic_DNA"/>
</dbReference>
<feature type="compositionally biased region" description="Polar residues" evidence="1">
    <location>
        <begin position="344"/>
        <end position="356"/>
    </location>
</feature>
<reference evidence="3 4" key="1">
    <citation type="submission" date="2023-11" db="EMBL/GenBank/DDBJ databases">
        <title>Lentzea sokolovensis, sp. nov., Lentzea kristufkii, sp. nov., and Lentzea miocenensis, sp. nov., rare actinobacteria from Sokolov Coal Basin, Miocene lacustrine sediment, Czech Republic.</title>
        <authorList>
            <person name="Lara A."/>
            <person name="Kotroba L."/>
            <person name="Nouioui I."/>
            <person name="Neumann-Schaal M."/>
            <person name="Mast Y."/>
            <person name="Chronakova A."/>
        </authorList>
    </citation>
    <scope>NUCLEOTIDE SEQUENCE [LARGE SCALE GENOMIC DNA]</scope>
    <source>
        <strain evidence="3 4">BCCO 10_0798</strain>
    </source>
</reference>
<sequence>MKLNSLIWLTWRQHRWPIIWLGLIAVFAILSLWSIEALDFYMNTSMPIAGFYALMVQTGFGALVGAFWGAPLIARELEERTYFVAWGQDVTPVQWLRGKLIVFGGLAVLLGALIGNGDGFTGSVRTWNSFEANSLLQAGYAALGLAIGVLIGLLSRNVVTAIAVTIVLFVVVRVVLAVWMRPFYWLPARVIASWEETPVVPDRGLELGHGYAGSDLQPVPARGDCMMAVNETSCMRRANAAIGTYVDYQPIERVVWFQIAEFMLCALIAAGLLAVVFRLMRNGGGWKPSRAHRRLGPPVPEPTPDIPAAETTATPEPDADPVAETGEASDPAPEPVSEPAPDDQATSGTATAKTEG</sequence>
<dbReference type="RefSeq" id="WP_319985808.1">
    <property type="nucleotide sequence ID" value="NZ_JAXAVV010000010.1"/>
</dbReference>
<evidence type="ECO:0000256" key="1">
    <source>
        <dbReference type="SAM" id="MobiDB-lite"/>
    </source>
</evidence>
<proteinExistence type="predicted"/>
<keyword evidence="4" id="KW-1185">Reference proteome</keyword>
<name>A0ABU4TUB8_9PSEU</name>
<feature type="region of interest" description="Disordered" evidence="1">
    <location>
        <begin position="287"/>
        <end position="356"/>
    </location>
</feature>
<protein>
    <recommendedName>
        <fullName evidence="5">ABC-2 family transporter protein</fullName>
    </recommendedName>
</protein>
<organism evidence="3 4">
    <name type="scientific">Lentzea kristufekii</name>
    <dbReference type="NCBI Taxonomy" id="3095430"/>
    <lineage>
        <taxon>Bacteria</taxon>
        <taxon>Bacillati</taxon>
        <taxon>Actinomycetota</taxon>
        <taxon>Actinomycetes</taxon>
        <taxon>Pseudonocardiales</taxon>
        <taxon>Pseudonocardiaceae</taxon>
        <taxon>Lentzea</taxon>
    </lineage>
</organism>
<feature type="transmembrane region" description="Helical" evidence="2">
    <location>
        <begin position="16"/>
        <end position="35"/>
    </location>
</feature>